<dbReference type="EMBL" id="PQGG01000044">
    <property type="protein sequence ID" value="POP51020.1"/>
    <property type="molecule type" value="Genomic_DNA"/>
</dbReference>
<sequence length="759" mass="82511">MCLIVILINIQPDFRLCLNLHPLPQQKWHTQSAVLETTQEIFNVTDLQQANRPQRKLLAQAIGLALASTALPSLAAEEAQQTLPAVKVESTVISPYKAEKASSPQYTQKLADTPKTITVVPEQILRDQAVTSLRDALRNVSGITMQAGEGGAAAGDNLSIRGFDATNDLYVDGVRDIGAYSRDTFNLEQLEVTKGPSSTVSGRGSAGGSVNLVSKTAKFEDFKRGTIMVGNEDQLRATADINATLTSNLAGRINLMTQDSGVPGRDVTENKGSGFAGALSYLLSDKTTLSGGITYLDQDNVPDGGVPLLTNANGERYLDEKTAENYYGVENRDYDENEITTFKFAVEHNFSDTLSLRNQTFIGTTETSAAFTRPSFDSATGEARRGGAKGRDEDRDILSNQTSLRSDFISGGVQHNLVTGFDITQEEYINYELLYTDDNAPNVDLYNPVTNDPYNGSITRAGGKRKGTYDALSFFVSDTLTFTPQWLVTVGIRVEDYDQDYTQDYSSTNRDGSITSPYTYKSSDTLVSWNAAVTYKPVENGSIYFGIGNAQTPLGSNLTLSSDQQNLDAEEDQILELGTKWELFDAKVLANAALFRSVKTNAATNDVDNDDALVLDGEQVVQGLEMGINGTINAQWAIIANYTYTDSEVTESGDPTEEGEVIFNIPEHSASLWTTYQIDRAWQVGGGLQYIGDYQNGSTTELDATTLLNASASFQATDNVKLQLNANNLTDEKYLLKPRGSRGVPGTGKSFTLTASLEF</sequence>
<dbReference type="GO" id="GO:0009279">
    <property type="term" value="C:cell outer membrane"/>
    <property type="evidence" value="ECO:0007669"/>
    <property type="project" value="UniProtKB-SubCell"/>
</dbReference>
<evidence type="ECO:0000256" key="2">
    <source>
        <dbReference type="ARBA" id="ARBA00009810"/>
    </source>
</evidence>
<evidence type="ECO:0000313" key="17">
    <source>
        <dbReference type="EMBL" id="POP51020.1"/>
    </source>
</evidence>
<comment type="caution">
    <text evidence="17">The sequence shown here is derived from an EMBL/GenBank/DDBJ whole genome shotgun (WGS) entry which is preliminary data.</text>
</comment>
<dbReference type="FunFam" id="2.170.130.10:FF:000001">
    <property type="entry name" value="Catecholate siderophore TonB-dependent receptor"/>
    <property type="match status" value="1"/>
</dbReference>
<dbReference type="NCBIfam" id="TIGR01783">
    <property type="entry name" value="TonB-siderophor"/>
    <property type="match status" value="1"/>
</dbReference>
<keyword evidence="3 12" id="KW-0813">Transport</keyword>
<evidence type="ECO:0000256" key="9">
    <source>
        <dbReference type="ARBA" id="ARBA00023136"/>
    </source>
</evidence>
<evidence type="ECO:0000256" key="5">
    <source>
        <dbReference type="ARBA" id="ARBA00022692"/>
    </source>
</evidence>
<proteinExistence type="inferred from homology"/>
<dbReference type="InterPro" id="IPR010105">
    <property type="entry name" value="TonB_sidphr_rcpt"/>
</dbReference>
<evidence type="ECO:0000256" key="4">
    <source>
        <dbReference type="ARBA" id="ARBA00022452"/>
    </source>
</evidence>
<keyword evidence="8 13" id="KW-0798">TonB box</keyword>
<evidence type="ECO:0000256" key="7">
    <source>
        <dbReference type="ARBA" id="ARBA00023065"/>
    </source>
</evidence>
<dbReference type="PANTHER" id="PTHR32552">
    <property type="entry name" value="FERRICHROME IRON RECEPTOR-RELATED"/>
    <property type="match status" value="1"/>
</dbReference>
<keyword evidence="6" id="KW-0732">Signal</keyword>
<keyword evidence="4 12" id="KW-1134">Transmembrane beta strand</keyword>
<evidence type="ECO:0000259" key="16">
    <source>
        <dbReference type="Pfam" id="PF07715"/>
    </source>
</evidence>
<dbReference type="Gene3D" id="2.40.170.20">
    <property type="entry name" value="TonB-dependent receptor, beta-barrel domain"/>
    <property type="match status" value="1"/>
</dbReference>
<dbReference type="Proteomes" id="UP000237222">
    <property type="component" value="Unassembled WGS sequence"/>
</dbReference>
<keyword evidence="11 12" id="KW-0998">Cell outer membrane</keyword>
<keyword evidence="5 12" id="KW-0812">Transmembrane</keyword>
<dbReference type="InterPro" id="IPR036942">
    <property type="entry name" value="Beta-barrel_TonB_sf"/>
</dbReference>
<evidence type="ECO:0000256" key="11">
    <source>
        <dbReference type="ARBA" id="ARBA00023237"/>
    </source>
</evidence>
<comment type="subcellular location">
    <subcellularLocation>
        <location evidence="1 12">Cell outer membrane</location>
        <topology evidence="1 12">Multi-pass membrane protein</topology>
    </subcellularLocation>
</comment>
<evidence type="ECO:0000256" key="6">
    <source>
        <dbReference type="ARBA" id="ARBA00022729"/>
    </source>
</evidence>
<feature type="domain" description="TonB-dependent receptor plug" evidence="16">
    <location>
        <begin position="110"/>
        <end position="208"/>
    </location>
</feature>
<dbReference type="PROSITE" id="PS52016">
    <property type="entry name" value="TONB_DEPENDENT_REC_3"/>
    <property type="match status" value="1"/>
</dbReference>
<keyword evidence="9 12" id="KW-0472">Membrane</keyword>
<evidence type="ECO:0000259" key="15">
    <source>
        <dbReference type="Pfam" id="PF00593"/>
    </source>
</evidence>
<keyword evidence="10" id="KW-0675">Receptor</keyword>
<dbReference type="PANTHER" id="PTHR32552:SF83">
    <property type="entry name" value="BLR3904 PROTEIN"/>
    <property type="match status" value="1"/>
</dbReference>
<keyword evidence="7" id="KW-0406">Ion transport</keyword>
<gene>
    <name evidence="17" type="ORF">C0068_18700</name>
</gene>
<dbReference type="GO" id="GO:0015344">
    <property type="term" value="F:siderophore uptake transmembrane transporter activity"/>
    <property type="evidence" value="ECO:0007669"/>
    <property type="project" value="TreeGrafter"/>
</dbReference>
<evidence type="ECO:0000256" key="3">
    <source>
        <dbReference type="ARBA" id="ARBA00022448"/>
    </source>
</evidence>
<protein>
    <recommendedName>
        <fullName evidence="19">TonB-dependent siderophore receptor</fullName>
    </recommendedName>
</protein>
<comment type="similarity">
    <text evidence="2 12 13">Belongs to the TonB-dependent receptor family.</text>
</comment>
<organism evidence="17 18">
    <name type="scientific">Zhongshania marina</name>
    <dbReference type="NCBI Taxonomy" id="2304603"/>
    <lineage>
        <taxon>Bacteria</taxon>
        <taxon>Pseudomonadati</taxon>
        <taxon>Pseudomonadota</taxon>
        <taxon>Gammaproteobacteria</taxon>
        <taxon>Cellvibrionales</taxon>
        <taxon>Spongiibacteraceae</taxon>
        <taxon>Zhongshania</taxon>
    </lineage>
</organism>
<evidence type="ECO:0000313" key="18">
    <source>
        <dbReference type="Proteomes" id="UP000237222"/>
    </source>
</evidence>
<dbReference type="GO" id="GO:0038023">
    <property type="term" value="F:signaling receptor activity"/>
    <property type="evidence" value="ECO:0007669"/>
    <property type="project" value="InterPro"/>
</dbReference>
<feature type="region of interest" description="Disordered" evidence="14">
    <location>
        <begin position="373"/>
        <end position="394"/>
    </location>
</feature>
<evidence type="ECO:0000256" key="14">
    <source>
        <dbReference type="SAM" id="MobiDB-lite"/>
    </source>
</evidence>
<reference evidence="17" key="1">
    <citation type="submission" date="2018-01" db="EMBL/GenBank/DDBJ databases">
        <authorList>
            <person name="Yu X.-D."/>
        </authorList>
    </citation>
    <scope>NUCLEOTIDE SEQUENCE</scope>
    <source>
        <strain evidence="17">ZX-21</strain>
    </source>
</reference>
<evidence type="ECO:0000256" key="10">
    <source>
        <dbReference type="ARBA" id="ARBA00023170"/>
    </source>
</evidence>
<feature type="compositionally biased region" description="Basic and acidic residues" evidence="14">
    <location>
        <begin position="382"/>
        <end position="394"/>
    </location>
</feature>
<dbReference type="Pfam" id="PF07715">
    <property type="entry name" value="Plug"/>
    <property type="match status" value="1"/>
</dbReference>
<evidence type="ECO:0000256" key="12">
    <source>
        <dbReference type="PROSITE-ProRule" id="PRU01360"/>
    </source>
</evidence>
<dbReference type="InterPro" id="IPR039426">
    <property type="entry name" value="TonB-dep_rcpt-like"/>
</dbReference>
<dbReference type="InterPro" id="IPR037066">
    <property type="entry name" value="Plug_dom_sf"/>
</dbReference>
<evidence type="ECO:0008006" key="19">
    <source>
        <dbReference type="Google" id="ProtNLM"/>
    </source>
</evidence>
<dbReference type="Pfam" id="PF00593">
    <property type="entry name" value="TonB_dep_Rec_b-barrel"/>
    <property type="match status" value="1"/>
</dbReference>
<accession>A0A2S4HAL6</accession>
<dbReference type="InterPro" id="IPR012910">
    <property type="entry name" value="Plug_dom"/>
</dbReference>
<feature type="domain" description="TonB-dependent receptor-like beta-barrel" evidence="15">
    <location>
        <begin position="282"/>
        <end position="729"/>
    </location>
</feature>
<dbReference type="Gene3D" id="2.170.130.10">
    <property type="entry name" value="TonB-dependent receptor, plug domain"/>
    <property type="match status" value="1"/>
</dbReference>
<dbReference type="CDD" id="cd01347">
    <property type="entry name" value="ligand_gated_channel"/>
    <property type="match status" value="1"/>
</dbReference>
<name>A0A2S4HAL6_9GAMM</name>
<dbReference type="GO" id="GO:0015891">
    <property type="term" value="P:siderophore transport"/>
    <property type="evidence" value="ECO:0007669"/>
    <property type="project" value="InterPro"/>
</dbReference>
<dbReference type="SUPFAM" id="SSF56935">
    <property type="entry name" value="Porins"/>
    <property type="match status" value="1"/>
</dbReference>
<dbReference type="AlphaFoldDB" id="A0A2S4HAL6"/>
<evidence type="ECO:0000256" key="8">
    <source>
        <dbReference type="ARBA" id="ARBA00023077"/>
    </source>
</evidence>
<evidence type="ECO:0000256" key="1">
    <source>
        <dbReference type="ARBA" id="ARBA00004571"/>
    </source>
</evidence>
<dbReference type="InterPro" id="IPR000531">
    <property type="entry name" value="Beta-barrel_TonB"/>
</dbReference>
<evidence type="ECO:0000256" key="13">
    <source>
        <dbReference type="RuleBase" id="RU003357"/>
    </source>
</evidence>